<reference evidence="1" key="1">
    <citation type="submission" date="2022-10" db="EMBL/GenBank/DDBJ databases">
        <title>The complete genomes of actinobacterial strains from the NBC collection.</title>
        <authorList>
            <person name="Joergensen T.S."/>
            <person name="Alvarez Arevalo M."/>
            <person name="Sterndorff E.B."/>
            <person name="Faurdal D."/>
            <person name="Vuksanovic O."/>
            <person name="Mourched A.-S."/>
            <person name="Charusanti P."/>
            <person name="Shaw S."/>
            <person name="Blin K."/>
            <person name="Weber T."/>
        </authorList>
    </citation>
    <scope>NUCLEOTIDE SEQUENCE</scope>
    <source>
        <strain evidence="1">NBC_00222</strain>
    </source>
</reference>
<protein>
    <submittedName>
        <fullName evidence="1">Uncharacterized protein</fullName>
    </submittedName>
</protein>
<evidence type="ECO:0000313" key="1">
    <source>
        <dbReference type="EMBL" id="WUQ81964.1"/>
    </source>
</evidence>
<dbReference type="EMBL" id="CP108110">
    <property type="protein sequence ID" value="WUQ81964.1"/>
    <property type="molecule type" value="Genomic_DNA"/>
</dbReference>
<name>A0ABZ1TV05_9ACTN</name>
<keyword evidence="2" id="KW-1185">Reference proteome</keyword>
<gene>
    <name evidence="1" type="ORF">OHA16_02625</name>
</gene>
<sequence>MPSEALSEFLGRNGFDAQGLGLVELAACVLSGNDEVGTGGDARGRTAPALVISSVVSVRKRSARDPVIVPATATVIPADGSSVSAFWAAVSALASA</sequence>
<evidence type="ECO:0000313" key="2">
    <source>
        <dbReference type="Proteomes" id="UP001432222"/>
    </source>
</evidence>
<organism evidence="1 2">
    <name type="scientific">Kitasatospora purpeofusca</name>
    <dbReference type="NCBI Taxonomy" id="67352"/>
    <lineage>
        <taxon>Bacteria</taxon>
        <taxon>Bacillati</taxon>
        <taxon>Actinomycetota</taxon>
        <taxon>Actinomycetes</taxon>
        <taxon>Kitasatosporales</taxon>
        <taxon>Streptomycetaceae</taxon>
        <taxon>Kitasatospora</taxon>
    </lineage>
</organism>
<proteinExistence type="predicted"/>
<accession>A0ABZ1TV05</accession>
<dbReference type="Proteomes" id="UP001432222">
    <property type="component" value="Chromosome"/>
</dbReference>